<evidence type="ECO:0000256" key="1">
    <source>
        <dbReference type="ARBA" id="ARBA00004240"/>
    </source>
</evidence>
<evidence type="ECO:0000256" key="4">
    <source>
        <dbReference type="ARBA" id="ARBA00022824"/>
    </source>
</evidence>
<keyword evidence="4" id="KW-0256">Endoplasmic reticulum</keyword>
<dbReference type="InterPro" id="IPR002347">
    <property type="entry name" value="SDR_fam"/>
</dbReference>
<evidence type="ECO:0000313" key="11">
    <source>
        <dbReference type="Proteomes" id="UP001652626"/>
    </source>
</evidence>
<keyword evidence="10" id="KW-1133">Transmembrane helix</keyword>
<evidence type="ECO:0000256" key="10">
    <source>
        <dbReference type="SAM" id="Phobius"/>
    </source>
</evidence>
<dbReference type="SUPFAM" id="SSF51735">
    <property type="entry name" value="NAD(P)-binding Rossmann-fold domains"/>
    <property type="match status" value="1"/>
</dbReference>
<dbReference type="GO" id="GO:0047560">
    <property type="term" value="F:3-dehydrosphinganine reductase activity"/>
    <property type="evidence" value="ECO:0007669"/>
    <property type="project" value="UniProtKB-EC"/>
</dbReference>
<dbReference type="Pfam" id="PF00106">
    <property type="entry name" value="adh_short"/>
    <property type="match status" value="1"/>
</dbReference>
<protein>
    <recommendedName>
        <fullName evidence="9">3-dehydrosphinganine reductase</fullName>
        <ecNumber evidence="9">1.1.1.102</ecNumber>
    </recommendedName>
</protein>
<dbReference type="GO" id="GO:0006666">
    <property type="term" value="P:3-keto-sphinganine metabolic process"/>
    <property type="evidence" value="ECO:0007669"/>
    <property type="project" value="InterPro"/>
</dbReference>
<reference evidence="12" key="1">
    <citation type="submission" date="2025-08" db="UniProtKB">
        <authorList>
            <consortium name="RefSeq"/>
        </authorList>
    </citation>
    <scope>IDENTIFICATION</scope>
    <source>
        <tissue evidence="12">Whole body</tissue>
    </source>
</reference>
<dbReference type="CDD" id="cd08939">
    <property type="entry name" value="KDSR-like_SDR_c"/>
    <property type="match status" value="1"/>
</dbReference>
<dbReference type="PANTHER" id="PTHR43550">
    <property type="entry name" value="3-KETODIHYDROSPHINGOSINE REDUCTASE"/>
    <property type="match status" value="1"/>
</dbReference>
<keyword evidence="10" id="KW-0472">Membrane</keyword>
<evidence type="ECO:0000313" key="12">
    <source>
        <dbReference type="RefSeq" id="XP_026489804.2"/>
    </source>
</evidence>
<dbReference type="GO" id="GO:0005789">
    <property type="term" value="C:endoplasmic reticulum membrane"/>
    <property type="evidence" value="ECO:0007669"/>
    <property type="project" value="TreeGrafter"/>
</dbReference>
<dbReference type="InterPro" id="IPR045022">
    <property type="entry name" value="KDSR-like"/>
</dbReference>
<dbReference type="PANTHER" id="PTHR43550:SF3">
    <property type="entry name" value="3-KETODIHYDROSPHINGOSINE REDUCTASE"/>
    <property type="match status" value="1"/>
</dbReference>
<dbReference type="Proteomes" id="UP001652626">
    <property type="component" value="Chromosome 11"/>
</dbReference>
<feature type="transmembrane region" description="Helical" evidence="10">
    <location>
        <begin position="267"/>
        <end position="286"/>
    </location>
</feature>
<sequence length="335" mass="36731">MILIYIGVVILIIVIILIALHKCLEKKIVYKNLKNRHVVITGGSSGIGKSVAIEAAKLGANVTIIGRDIQKLILSVSEITGHCKPYSGQKVNYISLDITSDYDTIQKCLSKAESDIGPIFMLINCAGMCICGQFENMKIEHIKQMIDLNYFGTAYPTRYVLPGMKKRNEGLIVFVSTEAALLGIYGYSAYGAAKWAVRGLAESVFMELIGTNVRLTLAFPPDTDTPGFKNEELTKPKETKLISGSGGLHTPEEVGRKLIRDSMNGKVYSVFGFSGHLLSILYCGTIDNVTQVLLQIFSLGILKAVMIGVQLSFHKIVRDGLKDKDMSDSEKEKSL</sequence>
<dbReference type="InterPro" id="IPR036291">
    <property type="entry name" value="NAD(P)-bd_dom_sf"/>
</dbReference>
<dbReference type="AlphaFoldDB" id="A0A8B8HY63"/>
<comment type="pathway">
    <text evidence="2">Lipid metabolism; sphingolipid metabolism.</text>
</comment>
<evidence type="ECO:0000256" key="8">
    <source>
        <dbReference type="ARBA" id="ARBA00023098"/>
    </source>
</evidence>
<comment type="subcellular location">
    <subcellularLocation>
        <location evidence="1">Endoplasmic reticulum</location>
    </subcellularLocation>
</comment>
<evidence type="ECO:0000256" key="5">
    <source>
        <dbReference type="ARBA" id="ARBA00022857"/>
    </source>
</evidence>
<name>A0A8B8HY63_VANTA</name>
<keyword evidence="8" id="KW-0443">Lipid metabolism</keyword>
<gene>
    <name evidence="12" type="primary">LOC113396185</name>
</gene>
<keyword evidence="5" id="KW-0521">NADP</keyword>
<feature type="transmembrane region" description="Helical" evidence="10">
    <location>
        <begin position="6"/>
        <end position="24"/>
    </location>
</feature>
<evidence type="ECO:0000256" key="3">
    <source>
        <dbReference type="ARBA" id="ARBA00004991"/>
    </source>
</evidence>
<feature type="transmembrane region" description="Helical" evidence="10">
    <location>
        <begin position="292"/>
        <end position="313"/>
    </location>
</feature>
<evidence type="ECO:0000256" key="7">
    <source>
        <dbReference type="ARBA" id="ARBA00023002"/>
    </source>
</evidence>
<accession>A0A8B8HY63</accession>
<dbReference type="GO" id="GO:0030148">
    <property type="term" value="P:sphingolipid biosynthetic process"/>
    <property type="evidence" value="ECO:0007669"/>
    <property type="project" value="InterPro"/>
</dbReference>
<keyword evidence="7" id="KW-0560">Oxidoreductase</keyword>
<dbReference type="OrthoDB" id="37659at2759"/>
<keyword evidence="10" id="KW-0812">Transmembrane</keyword>
<proteinExistence type="predicted"/>
<dbReference type="GeneID" id="113396185"/>
<keyword evidence="11" id="KW-1185">Reference proteome</keyword>
<dbReference type="PRINTS" id="PR00081">
    <property type="entry name" value="GDHRDH"/>
</dbReference>
<organism evidence="11 12">
    <name type="scientific">Vanessa tameamea</name>
    <name type="common">Kamehameha butterfly</name>
    <dbReference type="NCBI Taxonomy" id="334116"/>
    <lineage>
        <taxon>Eukaryota</taxon>
        <taxon>Metazoa</taxon>
        <taxon>Ecdysozoa</taxon>
        <taxon>Arthropoda</taxon>
        <taxon>Hexapoda</taxon>
        <taxon>Insecta</taxon>
        <taxon>Pterygota</taxon>
        <taxon>Neoptera</taxon>
        <taxon>Endopterygota</taxon>
        <taxon>Lepidoptera</taxon>
        <taxon>Glossata</taxon>
        <taxon>Ditrysia</taxon>
        <taxon>Papilionoidea</taxon>
        <taxon>Nymphalidae</taxon>
        <taxon>Nymphalinae</taxon>
        <taxon>Vanessa</taxon>
    </lineage>
</organism>
<evidence type="ECO:0000256" key="9">
    <source>
        <dbReference type="ARBA" id="ARBA00026112"/>
    </source>
</evidence>
<evidence type="ECO:0000256" key="6">
    <source>
        <dbReference type="ARBA" id="ARBA00022919"/>
    </source>
</evidence>
<dbReference type="RefSeq" id="XP_026489804.2">
    <property type="nucleotide sequence ID" value="XM_026634019.2"/>
</dbReference>
<dbReference type="Gene3D" id="3.40.50.720">
    <property type="entry name" value="NAD(P)-binding Rossmann-like Domain"/>
    <property type="match status" value="1"/>
</dbReference>
<comment type="pathway">
    <text evidence="3">Sphingolipid metabolism.</text>
</comment>
<dbReference type="EC" id="1.1.1.102" evidence="9"/>
<dbReference type="OMA" id="ICGVFEE"/>
<keyword evidence="6" id="KW-0746">Sphingolipid metabolism</keyword>
<evidence type="ECO:0000256" key="2">
    <source>
        <dbReference type="ARBA" id="ARBA00004760"/>
    </source>
</evidence>